<sequence length="514" mass="58004">MKAFENYEVWWITGAQLLYGGDAVVAVDSHSKAMVDGLNNSGNLPVKVVYKGTANSSREVTELMKAANDDCRCVGVITWMHTFSPAKMWIHGLQQLNKPMLHLHTQFNAEIPWDTMDMDFMNLNQSAHGDREFGHICARMRLRRKVVVGHWSDAETQRKIAVWQRVAAAWADSQDMLILRFGDQMNNVAVTDGDKVEAELRLGYHVDYTPVSELMEYYKKVSDEDVDALVATYFQLYAHAPELEDKNTVEYEKVRNAARAELALRAILKAKGAKGFTTNFDDLGTQDINDPKFVGFDQIPGLASQRLMAEGYGFGAEGDWKSAALYRTVWFMQQGMTKGCSFLEDYTLNFDGANSSILQAHMLEVCPLIAEERPRLEVHFLGIGIRKELTARLVFTSKPGAGVTATIVDMGNRFRLIVNDVECIKSKPLPKLPVASALWIPQPDFEIGAGAWILAGGTHHSCFSYDLSAEYWEDYAEIAGIEMLHINKDTTIPAFKDRMRWNEVYYMLNKSLYM</sequence>
<reference evidence="1" key="1">
    <citation type="submission" date="2019-04" db="EMBL/GenBank/DDBJ databases">
        <title>Microbes associate with the intestines of laboratory mice.</title>
        <authorList>
            <person name="Navarre W."/>
            <person name="Wong E."/>
            <person name="Huang K.C."/>
            <person name="Tropini C."/>
            <person name="Ng K."/>
            <person name="Yu B."/>
        </authorList>
    </citation>
    <scope>NUCLEOTIDE SEQUENCE</scope>
    <source>
        <strain evidence="1">NM86_A22</strain>
    </source>
</reference>
<proteinExistence type="predicted"/>
<organism evidence="1 2">
    <name type="scientific">Muribaculum caecicola</name>
    <dbReference type="NCBI Taxonomy" id="3038144"/>
    <lineage>
        <taxon>Bacteria</taxon>
        <taxon>Pseudomonadati</taxon>
        <taxon>Bacteroidota</taxon>
        <taxon>Bacteroidia</taxon>
        <taxon>Bacteroidales</taxon>
        <taxon>Muribaculaceae</taxon>
        <taxon>Muribaculum</taxon>
    </lineage>
</organism>
<dbReference type="Proteomes" id="UP000305401">
    <property type="component" value="Unassembled WGS sequence"/>
</dbReference>
<dbReference type="EMBL" id="SSTG01000069">
    <property type="protein sequence ID" value="THG50677.1"/>
    <property type="molecule type" value="Genomic_DNA"/>
</dbReference>
<dbReference type="EC" id="5.3.1.4" evidence="1"/>
<evidence type="ECO:0000313" key="2">
    <source>
        <dbReference type="Proteomes" id="UP000305401"/>
    </source>
</evidence>
<name>A0AC61S524_9BACT</name>
<keyword evidence="2" id="KW-1185">Reference proteome</keyword>
<protein>
    <submittedName>
        <fullName evidence="1">L-arabinose isomerase</fullName>
        <ecNumber evidence="1">5.3.1.4</ecNumber>
    </submittedName>
</protein>
<evidence type="ECO:0000313" key="1">
    <source>
        <dbReference type="EMBL" id="THG50677.1"/>
    </source>
</evidence>
<accession>A0AC61S524</accession>
<comment type="caution">
    <text evidence="1">The sequence shown here is derived from an EMBL/GenBank/DDBJ whole genome shotgun (WGS) entry which is preliminary data.</text>
</comment>
<keyword evidence="1" id="KW-0413">Isomerase</keyword>
<gene>
    <name evidence="1" type="primary">araA</name>
    <name evidence="1" type="ORF">E5990_06485</name>
</gene>